<dbReference type="RefSeq" id="WP_070742806.1">
    <property type="nucleotide sequence ID" value="NZ_MDZA01000132.1"/>
</dbReference>
<name>A0A1G1TI77_9BACT</name>
<comment type="caution">
    <text evidence="1">The sequence shown here is derived from an EMBL/GenBank/DDBJ whole genome shotgun (WGS) entry which is preliminary data.</text>
</comment>
<dbReference type="AlphaFoldDB" id="A0A1G1TI77"/>
<dbReference type="EMBL" id="MDZA01000132">
    <property type="protein sequence ID" value="OGX90569.1"/>
    <property type="molecule type" value="Genomic_DNA"/>
</dbReference>
<proteinExistence type="predicted"/>
<accession>A0A1G1TI77</accession>
<protein>
    <submittedName>
        <fullName evidence="1">Uncharacterized protein</fullName>
    </submittedName>
</protein>
<organism evidence="1 2">
    <name type="scientific">Hymenobacter coccineus</name>
    <dbReference type="NCBI Taxonomy" id="1908235"/>
    <lineage>
        <taxon>Bacteria</taxon>
        <taxon>Pseudomonadati</taxon>
        <taxon>Bacteroidota</taxon>
        <taxon>Cytophagia</taxon>
        <taxon>Cytophagales</taxon>
        <taxon>Hymenobacteraceae</taxon>
        <taxon>Hymenobacter</taxon>
    </lineage>
</organism>
<dbReference type="Proteomes" id="UP000177506">
    <property type="component" value="Unassembled WGS sequence"/>
</dbReference>
<dbReference type="OrthoDB" id="982075at2"/>
<keyword evidence="2" id="KW-1185">Reference proteome</keyword>
<reference evidence="1 2" key="1">
    <citation type="submission" date="2016-08" db="EMBL/GenBank/DDBJ databases">
        <title>Hymenobacter coccineus sp. nov., Hymenobacter lapidarius sp. nov. and Hymenobacter glacialis sp. nov., isolated from Antarctic soil.</title>
        <authorList>
            <person name="Sedlacek I."/>
            <person name="Kralova S."/>
            <person name="Kyrova K."/>
            <person name="Maslanova I."/>
            <person name="Stankova E."/>
            <person name="Vrbovska V."/>
            <person name="Nemec M."/>
            <person name="Bartak M."/>
            <person name="Svec P."/>
            <person name="Busse H.-J."/>
            <person name="Pantucek R."/>
        </authorList>
    </citation>
    <scope>NUCLEOTIDE SEQUENCE [LARGE SCALE GENOMIC DNA]</scope>
    <source>
        <strain evidence="1 2">CCM 8649</strain>
    </source>
</reference>
<evidence type="ECO:0000313" key="1">
    <source>
        <dbReference type="EMBL" id="OGX90569.1"/>
    </source>
</evidence>
<gene>
    <name evidence="1" type="ORF">BEN49_22385</name>
</gene>
<evidence type="ECO:0000313" key="2">
    <source>
        <dbReference type="Proteomes" id="UP000177506"/>
    </source>
</evidence>
<sequence>MYPAPTLAPIQAPELFARMRFAEADVLPTAAERCRRATEAARAAILGNTYRDKLAVSFRTADGALHRLQTCVWAVDGDYVVLQTGMALPLRAVLGIEFC</sequence>